<dbReference type="AlphaFoldDB" id="A0A0N4UGH0"/>
<evidence type="ECO:0000313" key="8">
    <source>
        <dbReference type="EMBL" id="VDN51347.1"/>
    </source>
</evidence>
<accession>A0A0N4UGH0</accession>
<dbReference type="Proteomes" id="UP000274756">
    <property type="component" value="Unassembled WGS sequence"/>
</dbReference>
<evidence type="ECO:0000256" key="7">
    <source>
        <dbReference type="SAM" id="MobiDB-lite"/>
    </source>
</evidence>
<evidence type="ECO:0000256" key="2">
    <source>
        <dbReference type="ARBA" id="ARBA00022490"/>
    </source>
</evidence>
<organism evidence="9 11">
    <name type="scientific">Dracunculus medinensis</name>
    <name type="common">Guinea worm</name>
    <dbReference type="NCBI Taxonomy" id="318479"/>
    <lineage>
        <taxon>Eukaryota</taxon>
        <taxon>Metazoa</taxon>
        <taxon>Ecdysozoa</taxon>
        <taxon>Nematoda</taxon>
        <taxon>Chromadorea</taxon>
        <taxon>Rhabditida</taxon>
        <taxon>Spirurina</taxon>
        <taxon>Dracunculoidea</taxon>
        <taxon>Dracunculidae</taxon>
        <taxon>Dracunculus</taxon>
    </lineage>
</organism>
<feature type="compositionally biased region" description="Low complexity" evidence="7">
    <location>
        <begin position="60"/>
        <end position="87"/>
    </location>
</feature>
<dbReference type="PANTHER" id="PTHR11501:SF18">
    <property type="entry name" value="MICROTUBULE-ASSOCIATED PROTEIN"/>
    <property type="match status" value="1"/>
</dbReference>
<keyword evidence="4" id="KW-0677">Repeat</keyword>
<dbReference type="WBParaSite" id="DME_0000659101-mRNA-1">
    <property type="protein sequence ID" value="DME_0000659101-mRNA-1"/>
    <property type="gene ID" value="DME_0000659101"/>
</dbReference>
<evidence type="ECO:0000256" key="6">
    <source>
        <dbReference type="RuleBase" id="RU000686"/>
    </source>
</evidence>
<dbReference type="OrthoDB" id="9378527at2759"/>
<name>A0A0N4UGH0_DRAME</name>
<feature type="compositionally biased region" description="Low complexity" evidence="7">
    <location>
        <begin position="331"/>
        <end position="342"/>
    </location>
</feature>
<evidence type="ECO:0000313" key="9">
    <source>
        <dbReference type="Proteomes" id="UP000038040"/>
    </source>
</evidence>
<proteinExistence type="predicted"/>
<comment type="subcellular location">
    <subcellularLocation>
        <location evidence="1 6">Cytoplasm</location>
        <location evidence="1 6">Cytoskeleton</location>
    </subcellularLocation>
</comment>
<feature type="region of interest" description="Disordered" evidence="7">
    <location>
        <begin position="1"/>
        <end position="166"/>
    </location>
</feature>
<dbReference type="GO" id="GO:0031175">
    <property type="term" value="P:neuron projection development"/>
    <property type="evidence" value="ECO:0007669"/>
    <property type="project" value="TreeGrafter"/>
</dbReference>
<evidence type="ECO:0000256" key="3">
    <source>
        <dbReference type="ARBA" id="ARBA00022553"/>
    </source>
</evidence>
<keyword evidence="2 6" id="KW-0963">Cytoplasm</keyword>
<feature type="compositionally biased region" description="Basic and acidic residues" evidence="7">
    <location>
        <begin position="95"/>
        <end position="115"/>
    </location>
</feature>
<keyword evidence="10" id="KW-1185">Reference proteome</keyword>
<evidence type="ECO:0000313" key="10">
    <source>
        <dbReference type="Proteomes" id="UP000274756"/>
    </source>
</evidence>
<dbReference type="Proteomes" id="UP000038040">
    <property type="component" value="Unplaced"/>
</dbReference>
<feature type="compositionally biased region" description="Polar residues" evidence="7">
    <location>
        <begin position="133"/>
        <end position="160"/>
    </location>
</feature>
<gene>
    <name evidence="8" type="ORF">DME_LOCUS1320</name>
</gene>
<dbReference type="STRING" id="318479.A0A0N4UGH0"/>
<dbReference type="GO" id="GO:0043005">
    <property type="term" value="C:neuron projection"/>
    <property type="evidence" value="ECO:0007669"/>
    <property type="project" value="TreeGrafter"/>
</dbReference>
<feature type="compositionally biased region" description="Basic and acidic residues" evidence="7">
    <location>
        <begin position="1"/>
        <end position="11"/>
    </location>
</feature>
<reference evidence="8 10" key="2">
    <citation type="submission" date="2018-11" db="EMBL/GenBank/DDBJ databases">
        <authorList>
            <consortium name="Pathogen Informatics"/>
        </authorList>
    </citation>
    <scope>NUCLEOTIDE SEQUENCE [LARGE SCALE GENOMIC DNA]</scope>
</reference>
<dbReference type="EMBL" id="UYYG01000018">
    <property type="protein sequence ID" value="VDN51347.1"/>
    <property type="molecule type" value="Genomic_DNA"/>
</dbReference>
<feature type="region of interest" description="Disordered" evidence="7">
    <location>
        <begin position="290"/>
        <end position="373"/>
    </location>
</feature>
<feature type="compositionally biased region" description="Basic and acidic residues" evidence="7">
    <location>
        <begin position="345"/>
        <end position="355"/>
    </location>
</feature>
<keyword evidence="5 6" id="KW-0206">Cytoskeleton</keyword>
<dbReference type="InterPro" id="IPR001084">
    <property type="entry name" value="MAP_tubulin-bd_rpt"/>
</dbReference>
<evidence type="ECO:0000256" key="1">
    <source>
        <dbReference type="ARBA" id="ARBA00004245"/>
    </source>
</evidence>
<dbReference type="PROSITE" id="PS51491">
    <property type="entry name" value="TAU_MAP_2"/>
    <property type="match status" value="2"/>
</dbReference>
<evidence type="ECO:0000256" key="4">
    <source>
        <dbReference type="ARBA" id="ARBA00022737"/>
    </source>
</evidence>
<keyword evidence="6" id="KW-0493">Microtubule</keyword>
<dbReference type="PROSITE" id="PS00229">
    <property type="entry name" value="TAU_MAP_1"/>
    <property type="match status" value="1"/>
</dbReference>
<reference evidence="11" key="1">
    <citation type="submission" date="2017-02" db="UniProtKB">
        <authorList>
            <consortium name="WormBaseParasite"/>
        </authorList>
    </citation>
    <scope>IDENTIFICATION</scope>
</reference>
<dbReference type="InterPro" id="IPR027324">
    <property type="entry name" value="MAP2/MAP4/Tau"/>
</dbReference>
<sequence length="373" mass="40705">MNDINPIRDDNDMLNIEQQIASNDESGTQVAHDEHYKKGAQFAHGEYFEKDAFSAIPTYPSNQPEPSQPEQIHLSSHSESIHPSSQPKSTQNVDISKKSSSSDEPISKHQNELHKSTASTVVLKPSAQRHKTGSSIKSTSTHENLKASNVTANPTVPNSPKRNKKYENVSSRINSITAHKPGGGNVKIFSQKSSYQVSSKIGSLANINRTPGGGHILIENHKVEFKQNAKPRIDARSDHKRSQSVKKIPTQKLEWKAESKVGSLSNITHKPAGGNVKIPTTKLKWKAESKIGSLDSKSHGNSRASLDSKDHGNSRASLDSKGHGNSRENASKSTSQTSSRTSSFHRADNKQEKNELNLPGARDPIDTTEALGL</sequence>
<feature type="compositionally biased region" description="Basic and acidic residues" evidence="7">
    <location>
        <begin position="306"/>
        <end position="330"/>
    </location>
</feature>
<feature type="compositionally biased region" description="Polar residues" evidence="7">
    <location>
        <begin position="16"/>
        <end position="29"/>
    </location>
</feature>
<evidence type="ECO:0000256" key="5">
    <source>
        <dbReference type="ARBA" id="ARBA00023212"/>
    </source>
</evidence>
<evidence type="ECO:0000313" key="11">
    <source>
        <dbReference type="WBParaSite" id="DME_0000659101-mRNA-1"/>
    </source>
</evidence>
<dbReference type="Pfam" id="PF00418">
    <property type="entry name" value="Tubulin-binding"/>
    <property type="match status" value="2"/>
</dbReference>
<dbReference type="GO" id="GO:0008017">
    <property type="term" value="F:microtubule binding"/>
    <property type="evidence" value="ECO:0007669"/>
    <property type="project" value="InterPro"/>
</dbReference>
<keyword evidence="3" id="KW-0597">Phosphoprotein</keyword>
<dbReference type="GO" id="GO:0000226">
    <property type="term" value="P:microtubule cytoskeleton organization"/>
    <property type="evidence" value="ECO:0007669"/>
    <property type="project" value="TreeGrafter"/>
</dbReference>
<dbReference type="PANTHER" id="PTHR11501">
    <property type="entry name" value="MICROTUBULE-ASSOCIATED PROTEIN"/>
    <property type="match status" value="1"/>
</dbReference>
<protein>
    <recommendedName>
        <fullName evidence="6">Microtubule-associated protein</fullName>
    </recommendedName>
</protein>
<dbReference type="GO" id="GO:0005874">
    <property type="term" value="C:microtubule"/>
    <property type="evidence" value="ECO:0007669"/>
    <property type="project" value="UniProtKB-KW"/>
</dbReference>